<organism evidence="3 4">
    <name type="scientific">Thioclava kandeliae</name>
    <dbReference type="NCBI Taxonomy" id="3070818"/>
    <lineage>
        <taxon>Bacteria</taxon>
        <taxon>Pseudomonadati</taxon>
        <taxon>Pseudomonadota</taxon>
        <taxon>Alphaproteobacteria</taxon>
        <taxon>Rhodobacterales</taxon>
        <taxon>Paracoccaceae</taxon>
        <taxon>Thioclava</taxon>
    </lineage>
</organism>
<keyword evidence="4" id="KW-1185">Reference proteome</keyword>
<gene>
    <name evidence="3" type="ORF">VSX56_20110</name>
</gene>
<feature type="domain" description="Tyr recombinase" evidence="2">
    <location>
        <begin position="432"/>
        <end position="653"/>
    </location>
</feature>
<evidence type="ECO:0000259" key="2">
    <source>
        <dbReference type="PROSITE" id="PS51898"/>
    </source>
</evidence>
<dbReference type="EMBL" id="JAYWLC010000049">
    <property type="protein sequence ID" value="MER5174050.1"/>
    <property type="molecule type" value="Genomic_DNA"/>
</dbReference>
<dbReference type="InterPro" id="IPR013762">
    <property type="entry name" value="Integrase-like_cat_sf"/>
</dbReference>
<evidence type="ECO:0000313" key="4">
    <source>
        <dbReference type="Proteomes" id="UP001438953"/>
    </source>
</evidence>
<evidence type="ECO:0000256" key="1">
    <source>
        <dbReference type="ARBA" id="ARBA00023172"/>
    </source>
</evidence>
<dbReference type="PROSITE" id="PS51898">
    <property type="entry name" value="TYR_RECOMBINASE"/>
    <property type="match status" value="1"/>
</dbReference>
<proteinExistence type="predicted"/>
<dbReference type="Proteomes" id="UP001438953">
    <property type="component" value="Unassembled WGS sequence"/>
</dbReference>
<reference evidence="3 4" key="1">
    <citation type="submission" date="2024-01" db="EMBL/GenBank/DDBJ databases">
        <authorList>
            <person name="Deng Y."/>
            <person name="Su J."/>
        </authorList>
    </citation>
    <scope>NUCLEOTIDE SEQUENCE [LARGE SCALE GENOMIC DNA]</scope>
    <source>
        <strain evidence="3 4">CPCC 100088</strain>
    </source>
</reference>
<dbReference type="InterPro" id="IPR011010">
    <property type="entry name" value="DNA_brk_join_enz"/>
</dbReference>
<dbReference type="SUPFAM" id="SSF56349">
    <property type="entry name" value="DNA breaking-rejoining enzymes"/>
    <property type="match status" value="1"/>
</dbReference>
<name>A0ABV1SMS9_9RHOB</name>
<comment type="caution">
    <text evidence="3">The sequence shown here is derived from an EMBL/GenBank/DDBJ whole genome shotgun (WGS) entry which is preliminary data.</text>
</comment>
<evidence type="ECO:0000313" key="3">
    <source>
        <dbReference type="EMBL" id="MER5174050.1"/>
    </source>
</evidence>
<dbReference type="InterPro" id="IPR002104">
    <property type="entry name" value="Integrase_catalytic"/>
</dbReference>
<dbReference type="RefSeq" id="WP_350939326.1">
    <property type="nucleotide sequence ID" value="NZ_JAYWLC010000049.1"/>
</dbReference>
<protein>
    <recommendedName>
        <fullName evidence="2">Tyr recombinase domain-containing protein</fullName>
    </recommendedName>
</protein>
<dbReference type="Gene3D" id="1.10.443.10">
    <property type="entry name" value="Intergrase catalytic core"/>
    <property type="match status" value="1"/>
</dbReference>
<accession>A0ABV1SMS9</accession>
<sequence length="867" mass="94894">MQMRGILRDALMLWSRDALVQVPEAIRFVAYLREKAAQSGVPENVVLRSLRSVERAYGVSFGLPVLLRRHVMQPARQAGWAGQARIVFAADAALEATLVRRADRSTDDAALALACAILRGGLIRPDLWPAFLKALQARSPLARSPRLGEAVWMTLQVPRRKDRVAQEDTIETIRFYPDVITLAQMGRAMRTGLVVPIGTPGACLRRAMAAIGMQGVTVQAIAAAGFAAFEDRAVQPVPQVLFEIAAGGVPAVSLTEPVWRRALVGEGKKIPLGPRQSASVRSPATDLSVELSIQQLRAALIAQLPKASKPTPGPVRSALNALIVARPVPVIHALALWLLDLLARRRAVSTIRRYGGALADLMGPLFGLQDPGQLNSGELETLIEDALEVVRPRERIYRAARIAQFFQFAAFDPRLLWPELRLEVEGGERPRIRATWVSPDQLQRLLADLANDQVAYAAALLGVRGGLRLSDMEALCVGDVELGGEGWLRIHQTRWANLKSSSGRRKIPLALLLTPAEHRVWSRFVVSRQAQGQPGAPLLAHMRGFAEIERFDRKEFAAQLGEAGLRPHDLRHAALSNLALTLMAPRSKTGEQITASLTGWRADQRAQIRSWLERGDPLQGMRNLARLAGHRDPATTLQTYIHFSDLALGLHLQADDRRYRAEDVARMLGLNRRSMPKTTTLCPEALRTLILKRLPIEEIRATPLVLAPQSSAQEERLTVDLVIQLMDQIAKGRPTPLIASETMVPLRVVNALVPHAPLPRLKAINDQRAAIHLTTQVLSGPEALVWAEVTLKAPQAGVVLGKGAAALWATPFAPTWSVRQVEQCGGRLRLSPDCPGGMRTTKLAARVVRCWHVAQSSWAKASSTSSG</sequence>
<keyword evidence="1" id="KW-0233">DNA recombination</keyword>
<reference evidence="3 4" key="2">
    <citation type="submission" date="2024-06" db="EMBL/GenBank/DDBJ databases">
        <title>Thioclava kandeliae sp. nov. from a rhizosphere soil sample of Kandelia candel in a mangrove.</title>
        <authorList>
            <person name="Mu T."/>
        </authorList>
    </citation>
    <scope>NUCLEOTIDE SEQUENCE [LARGE SCALE GENOMIC DNA]</scope>
    <source>
        <strain evidence="3 4">CPCC 100088</strain>
    </source>
</reference>